<evidence type="ECO:0000313" key="3">
    <source>
        <dbReference type="EMBL" id="TKC04586.1"/>
    </source>
</evidence>
<dbReference type="InterPro" id="IPR041268">
    <property type="entry name" value="HU-CCDC81_bac_2"/>
</dbReference>
<reference evidence="3 4" key="1">
    <citation type="submission" date="2019-04" db="EMBL/GenBank/DDBJ databases">
        <title>Pedobacter sp. RP-3-22 sp. nov., isolated from Arctic soil.</title>
        <authorList>
            <person name="Dahal R.H."/>
            <person name="Kim D.-U."/>
        </authorList>
    </citation>
    <scope>NUCLEOTIDE SEQUENCE [LARGE SCALE GENOMIC DNA]</scope>
    <source>
        <strain evidence="3 4">RP-3-22</strain>
    </source>
</reference>
<gene>
    <name evidence="3" type="ORF">FA048_19175</name>
</gene>
<dbReference type="AlphaFoldDB" id="A0A4U1CFV8"/>
<keyword evidence="1" id="KW-0472">Membrane</keyword>
<protein>
    <recommendedName>
        <fullName evidence="2">CCDC81-like prokaryotic HU domain-containing protein</fullName>
    </recommendedName>
</protein>
<proteinExistence type="predicted"/>
<keyword evidence="1" id="KW-0812">Transmembrane</keyword>
<keyword evidence="1" id="KW-1133">Transmembrane helix</keyword>
<feature type="domain" description="CCDC81-like prokaryotic HU" evidence="2">
    <location>
        <begin position="60"/>
        <end position="119"/>
    </location>
</feature>
<dbReference type="Proteomes" id="UP000309488">
    <property type="component" value="Unassembled WGS sequence"/>
</dbReference>
<sequence>MDILLYLTELLQTRKTVGIVGLGTLYKKKSPGKYDAEKHAFVPPSYNLTFTTEVNEQEELANFISQKRNITVDSAKYYISEFAERIQSELADQQESNLESLGKLKLVNDQITFIPEQEGGIGFEFYGLPEINEIQKNDEALEINSSDAEESLLEEIEEENRLEEENPGQETEEDLEENVLINDEQEVYEEIAEVQNQEKTYHNLNDSPPIIEAVEEQEKEEPLDEVGIAQEDEYIEEEPKNGMPFFMKFLIAFLIFVALGAIVYFVNPQFFNNYFNKNSTGKQETGVQTLPNDSLNNKVDTSQVDSVAKNNDLVKLSIDTGAVAIDSSKVTIYEVIVSAENSKAKADATIARLTKKGLKAKVANMPGRLMKISAATFLDKDLADKTKDSLRIILKNPEIYVQAIKPKTHKK</sequence>
<evidence type="ECO:0000313" key="4">
    <source>
        <dbReference type="Proteomes" id="UP000309488"/>
    </source>
</evidence>
<comment type="caution">
    <text evidence="3">The sequence shown here is derived from an EMBL/GenBank/DDBJ whole genome shotgun (WGS) entry which is preliminary data.</text>
</comment>
<feature type="transmembrane region" description="Helical" evidence="1">
    <location>
        <begin position="245"/>
        <end position="266"/>
    </location>
</feature>
<name>A0A4U1CFV8_9SPHI</name>
<organism evidence="3 4">
    <name type="scientific">Pedobacter polaris</name>
    <dbReference type="NCBI Taxonomy" id="2571273"/>
    <lineage>
        <taxon>Bacteria</taxon>
        <taxon>Pseudomonadati</taxon>
        <taxon>Bacteroidota</taxon>
        <taxon>Sphingobacteriia</taxon>
        <taxon>Sphingobacteriales</taxon>
        <taxon>Sphingobacteriaceae</taxon>
        <taxon>Pedobacter</taxon>
    </lineage>
</organism>
<accession>A0A4U1CFV8</accession>
<keyword evidence="4" id="KW-1185">Reference proteome</keyword>
<evidence type="ECO:0000259" key="2">
    <source>
        <dbReference type="Pfam" id="PF18175"/>
    </source>
</evidence>
<dbReference type="EMBL" id="SWBR01000007">
    <property type="protein sequence ID" value="TKC04586.1"/>
    <property type="molecule type" value="Genomic_DNA"/>
</dbReference>
<dbReference type="RefSeq" id="WP_136844203.1">
    <property type="nucleotide sequence ID" value="NZ_SWBR01000007.1"/>
</dbReference>
<dbReference type="Pfam" id="PF18175">
    <property type="entry name" value="HU-CCDC81_bac_2"/>
    <property type="match status" value="1"/>
</dbReference>
<dbReference type="OrthoDB" id="653949at2"/>
<evidence type="ECO:0000256" key="1">
    <source>
        <dbReference type="SAM" id="Phobius"/>
    </source>
</evidence>